<dbReference type="CDD" id="cd00082">
    <property type="entry name" value="HisKA"/>
    <property type="match status" value="1"/>
</dbReference>
<dbReference type="SMART" id="SM00387">
    <property type="entry name" value="HATPase_c"/>
    <property type="match status" value="1"/>
</dbReference>
<evidence type="ECO:0000256" key="2">
    <source>
        <dbReference type="ARBA" id="ARBA00012438"/>
    </source>
</evidence>
<dbReference type="PANTHER" id="PTHR43547:SF2">
    <property type="entry name" value="HYBRID SIGNAL TRANSDUCTION HISTIDINE KINASE C"/>
    <property type="match status" value="1"/>
</dbReference>
<dbReference type="EC" id="2.7.13.3" evidence="2"/>
<dbReference type="SMART" id="SM00448">
    <property type="entry name" value="REC"/>
    <property type="match status" value="1"/>
</dbReference>
<keyword evidence="8" id="KW-0175">Coiled coil</keyword>
<keyword evidence="5" id="KW-0804">Transcription</keyword>
<dbReference type="SUPFAM" id="SSF47384">
    <property type="entry name" value="Homodimeric domain of signal transducing histidine kinase"/>
    <property type="match status" value="1"/>
</dbReference>
<feature type="chain" id="PRO_5012504221" description="histidine kinase" evidence="11">
    <location>
        <begin position="30"/>
        <end position="952"/>
    </location>
</feature>
<comment type="caution">
    <text evidence="15">The sequence shown here is derived from an EMBL/GenBank/DDBJ whole genome shotgun (WGS) entry which is preliminary data.</text>
</comment>
<evidence type="ECO:0000256" key="6">
    <source>
        <dbReference type="PROSITE-ProRule" id="PRU00169"/>
    </source>
</evidence>
<feature type="transmembrane region" description="Helical" evidence="10">
    <location>
        <begin position="392"/>
        <end position="411"/>
    </location>
</feature>
<evidence type="ECO:0000259" key="12">
    <source>
        <dbReference type="PROSITE" id="PS01124"/>
    </source>
</evidence>
<dbReference type="PROSITE" id="PS50110">
    <property type="entry name" value="RESPONSE_REGULATORY"/>
    <property type="match status" value="1"/>
</dbReference>
<dbReference type="GO" id="GO:0043565">
    <property type="term" value="F:sequence-specific DNA binding"/>
    <property type="evidence" value="ECO:0007669"/>
    <property type="project" value="InterPro"/>
</dbReference>
<reference evidence="15 16" key="1">
    <citation type="submission" date="2016-07" db="EMBL/GenBank/DDBJ databases">
        <title>Genomic analysis of zinc-resistant bacterium Mucilaginibacter pedocola TBZ30.</title>
        <authorList>
            <person name="Huang J."/>
            <person name="Tang J."/>
        </authorList>
    </citation>
    <scope>NUCLEOTIDE SEQUENCE [LARGE SCALE GENOMIC DNA]</scope>
    <source>
        <strain evidence="15 16">TBZ30</strain>
    </source>
</reference>
<feature type="domain" description="Histidine kinase" evidence="13">
    <location>
        <begin position="442"/>
        <end position="660"/>
    </location>
</feature>
<keyword evidence="7" id="KW-0802">TPR repeat</keyword>
<dbReference type="EMBL" id="MBTF01000035">
    <property type="protein sequence ID" value="OOQ57578.1"/>
    <property type="molecule type" value="Genomic_DNA"/>
</dbReference>
<dbReference type="InterPro" id="IPR003661">
    <property type="entry name" value="HisK_dim/P_dom"/>
</dbReference>
<dbReference type="PANTHER" id="PTHR43547">
    <property type="entry name" value="TWO-COMPONENT HISTIDINE KINASE"/>
    <property type="match status" value="1"/>
</dbReference>
<dbReference type="InterPro" id="IPR019734">
    <property type="entry name" value="TPR_rpt"/>
</dbReference>
<feature type="coiled-coil region" evidence="8">
    <location>
        <begin position="415"/>
        <end position="442"/>
    </location>
</feature>
<gene>
    <name evidence="15" type="ORF">BC343_12280</name>
</gene>
<dbReference type="PROSITE" id="PS50109">
    <property type="entry name" value="HIS_KIN"/>
    <property type="match status" value="1"/>
</dbReference>
<dbReference type="Pfam" id="PF00072">
    <property type="entry name" value="Response_reg"/>
    <property type="match status" value="1"/>
</dbReference>
<dbReference type="Pfam" id="PF00512">
    <property type="entry name" value="HisKA"/>
    <property type="match status" value="1"/>
</dbReference>
<keyword evidence="11" id="KW-0732">Signal</keyword>
<dbReference type="InterPro" id="IPR011006">
    <property type="entry name" value="CheY-like_superfamily"/>
</dbReference>
<evidence type="ECO:0000256" key="4">
    <source>
        <dbReference type="ARBA" id="ARBA00023015"/>
    </source>
</evidence>
<dbReference type="AlphaFoldDB" id="A0A1S9PAG4"/>
<dbReference type="InterPro" id="IPR004358">
    <property type="entry name" value="Sig_transdc_His_kin-like_C"/>
</dbReference>
<feature type="domain" description="Response regulatory" evidence="14">
    <location>
        <begin position="690"/>
        <end position="807"/>
    </location>
</feature>
<evidence type="ECO:0000256" key="10">
    <source>
        <dbReference type="SAM" id="Phobius"/>
    </source>
</evidence>
<protein>
    <recommendedName>
        <fullName evidence="2">histidine kinase</fullName>
        <ecNumber evidence="2">2.7.13.3</ecNumber>
    </recommendedName>
</protein>
<evidence type="ECO:0000256" key="7">
    <source>
        <dbReference type="PROSITE-ProRule" id="PRU00339"/>
    </source>
</evidence>
<evidence type="ECO:0000313" key="15">
    <source>
        <dbReference type="EMBL" id="OOQ57578.1"/>
    </source>
</evidence>
<dbReference type="SUPFAM" id="SSF52172">
    <property type="entry name" value="CheY-like"/>
    <property type="match status" value="1"/>
</dbReference>
<dbReference type="SMART" id="SM00028">
    <property type="entry name" value="TPR"/>
    <property type="match status" value="2"/>
</dbReference>
<evidence type="ECO:0000256" key="1">
    <source>
        <dbReference type="ARBA" id="ARBA00000085"/>
    </source>
</evidence>
<evidence type="ECO:0000313" key="16">
    <source>
        <dbReference type="Proteomes" id="UP000189739"/>
    </source>
</evidence>
<feature type="region of interest" description="Disordered" evidence="9">
    <location>
        <begin position="825"/>
        <end position="844"/>
    </location>
</feature>
<evidence type="ECO:0000256" key="5">
    <source>
        <dbReference type="ARBA" id="ARBA00023163"/>
    </source>
</evidence>
<evidence type="ECO:0000259" key="13">
    <source>
        <dbReference type="PROSITE" id="PS50109"/>
    </source>
</evidence>
<dbReference type="SUPFAM" id="SSF48452">
    <property type="entry name" value="TPR-like"/>
    <property type="match status" value="1"/>
</dbReference>
<evidence type="ECO:0000256" key="9">
    <source>
        <dbReference type="SAM" id="MobiDB-lite"/>
    </source>
</evidence>
<dbReference type="OrthoDB" id="9797097at2"/>
<accession>A0A1S9PAG4</accession>
<keyword evidence="10" id="KW-0812">Transmembrane</keyword>
<dbReference type="STRING" id="1792845.BC343_12280"/>
<dbReference type="InterPro" id="IPR018060">
    <property type="entry name" value="HTH_AraC"/>
</dbReference>
<dbReference type="GO" id="GO:0003700">
    <property type="term" value="F:DNA-binding transcription factor activity"/>
    <property type="evidence" value="ECO:0007669"/>
    <property type="project" value="InterPro"/>
</dbReference>
<comment type="catalytic activity">
    <reaction evidence="1">
        <text>ATP + protein L-histidine = ADP + protein N-phospho-L-histidine.</text>
        <dbReference type="EC" id="2.7.13.3"/>
    </reaction>
</comment>
<dbReference type="Gene3D" id="1.10.10.60">
    <property type="entry name" value="Homeodomain-like"/>
    <property type="match status" value="1"/>
</dbReference>
<dbReference type="Pfam" id="PF02518">
    <property type="entry name" value="HATPase_c"/>
    <property type="match status" value="1"/>
</dbReference>
<feature type="modified residue" description="4-aspartylphosphate" evidence="6">
    <location>
        <position position="740"/>
    </location>
</feature>
<evidence type="ECO:0000256" key="8">
    <source>
        <dbReference type="SAM" id="Coils"/>
    </source>
</evidence>
<keyword evidence="4" id="KW-0805">Transcription regulation</keyword>
<sequence>MPPNNYRYMMRPWALLFLFLFLRPFAVSAQTHLRKPFIDKLQAIGDIDSAKRYADSLTGIAKTQNDKLFEAKVLFTLSYKYYKKGLERVALDYAHQAGKVASPADSTTYVQTQTMIAWMLSRNGDTQGGLKTAFAILRETEKHGWKTLRIDCKVCIADLFRPVHNIANSVKFSQQAADEALTLRDTGRYISALSMVAYGYGDMRGKNDAESDQYLAKAVTYLQQLLAKPFADKLGTFQKINLMGNLGTFYEGLEKYDEAEAILNKALALATEQKFLTLQKHDLNQLMSLNVKRKHFDKAVAYANQVLALQSEANSSRPLQLNVYKEATKAYAGARDFEKAYKYSEKARVLNDSMLADGQSKATAELDKKYQNDKQLLLAANRNTLLKQERNFIILIAVILLISGAIVYRWYVLKKQKEAKLLAEENRQLARLDNLKSKFLANVSHELKTPLTLIMGPAQQLLDGSVTPVQQQSNLLTIGRNSKKLLGIVNELLDIGKLEAGNHSLRLAPVNLQSLVRLIYQSFASAAEYKNITYTLTANIDEGLFVSIDKDKFEKIANNFISNAIKFTPAYKSVNVVATFGKGMLVFSVEDNGNGIYPDDLPYVFDRYYQGKQDEKVAEGGTGIGLSIAKEFAELMGGRIEVANRWGEGALFTAHIPLAEVIVTQSEIPVAISAVAKPAYTAFASEVRPLILLAEDHAEMSAYISSVLGPYYDTLVASNGKHALQLLETSAQLPALIVSDAMMPEMNGFELLEKLKADQRYYHIPVIMLTALTDNQNRIRALNIGVDDYLAKPFVAEELLARTANLLNNASGRATVGITDAEDAAESAQMDAADNSGLENKPTSNSPADLVWLAGLEETVRQFIGTTDLNLAMLSYEMAISERQLFRRIKSITGLTPNKYIRTIRLQIAREAIDSGKYRTMAEIAYLAGFETPAYFSKLFKEHYGRDISGLL</sequence>
<dbReference type="CDD" id="cd00075">
    <property type="entry name" value="HATPase"/>
    <property type="match status" value="1"/>
</dbReference>
<dbReference type="PROSITE" id="PS01124">
    <property type="entry name" value="HTH_ARAC_FAMILY_2"/>
    <property type="match status" value="1"/>
</dbReference>
<dbReference type="InterPro" id="IPR003594">
    <property type="entry name" value="HATPase_dom"/>
</dbReference>
<evidence type="ECO:0000256" key="11">
    <source>
        <dbReference type="SAM" id="SignalP"/>
    </source>
</evidence>
<dbReference type="InterPro" id="IPR036890">
    <property type="entry name" value="HATPase_C_sf"/>
</dbReference>
<feature type="domain" description="HTH araC/xylS-type" evidence="12">
    <location>
        <begin position="854"/>
        <end position="952"/>
    </location>
</feature>
<keyword evidence="3 6" id="KW-0597">Phosphoprotein</keyword>
<dbReference type="InterPro" id="IPR036097">
    <property type="entry name" value="HisK_dim/P_sf"/>
</dbReference>
<dbReference type="Proteomes" id="UP000189739">
    <property type="component" value="Unassembled WGS sequence"/>
</dbReference>
<name>A0A1S9PAG4_9SPHI</name>
<dbReference type="InterPro" id="IPR001789">
    <property type="entry name" value="Sig_transdc_resp-reg_receiver"/>
</dbReference>
<dbReference type="Gene3D" id="3.40.50.2300">
    <property type="match status" value="1"/>
</dbReference>
<keyword evidence="16" id="KW-1185">Reference proteome</keyword>
<evidence type="ECO:0000259" key="14">
    <source>
        <dbReference type="PROSITE" id="PS50110"/>
    </source>
</evidence>
<feature type="signal peptide" evidence="11">
    <location>
        <begin position="1"/>
        <end position="29"/>
    </location>
</feature>
<dbReference type="SUPFAM" id="SSF46689">
    <property type="entry name" value="Homeodomain-like"/>
    <property type="match status" value="1"/>
</dbReference>
<evidence type="ECO:0000256" key="3">
    <source>
        <dbReference type="ARBA" id="ARBA00022553"/>
    </source>
</evidence>
<dbReference type="PROSITE" id="PS50005">
    <property type="entry name" value="TPR"/>
    <property type="match status" value="1"/>
</dbReference>
<feature type="repeat" description="TPR" evidence="7">
    <location>
        <begin position="240"/>
        <end position="273"/>
    </location>
</feature>
<dbReference type="InterPro" id="IPR011990">
    <property type="entry name" value="TPR-like_helical_dom_sf"/>
</dbReference>
<dbReference type="Gene3D" id="1.25.40.10">
    <property type="entry name" value="Tetratricopeptide repeat domain"/>
    <property type="match status" value="2"/>
</dbReference>
<dbReference type="SMART" id="SM00342">
    <property type="entry name" value="HTH_ARAC"/>
    <property type="match status" value="1"/>
</dbReference>
<keyword evidence="10" id="KW-0472">Membrane</keyword>
<dbReference type="Gene3D" id="3.30.565.10">
    <property type="entry name" value="Histidine kinase-like ATPase, C-terminal domain"/>
    <property type="match status" value="1"/>
</dbReference>
<dbReference type="GO" id="GO:0000155">
    <property type="term" value="F:phosphorelay sensor kinase activity"/>
    <property type="evidence" value="ECO:0007669"/>
    <property type="project" value="InterPro"/>
</dbReference>
<dbReference type="Pfam" id="PF12833">
    <property type="entry name" value="HTH_18"/>
    <property type="match status" value="1"/>
</dbReference>
<organism evidence="15 16">
    <name type="scientific">Mucilaginibacter pedocola</name>
    <dbReference type="NCBI Taxonomy" id="1792845"/>
    <lineage>
        <taxon>Bacteria</taxon>
        <taxon>Pseudomonadati</taxon>
        <taxon>Bacteroidota</taxon>
        <taxon>Sphingobacteriia</taxon>
        <taxon>Sphingobacteriales</taxon>
        <taxon>Sphingobacteriaceae</taxon>
        <taxon>Mucilaginibacter</taxon>
    </lineage>
</organism>
<dbReference type="SUPFAM" id="SSF55874">
    <property type="entry name" value="ATPase domain of HSP90 chaperone/DNA topoisomerase II/histidine kinase"/>
    <property type="match status" value="1"/>
</dbReference>
<dbReference type="InterPro" id="IPR009057">
    <property type="entry name" value="Homeodomain-like_sf"/>
</dbReference>
<keyword evidence="10" id="KW-1133">Transmembrane helix</keyword>
<dbReference type="PRINTS" id="PR00344">
    <property type="entry name" value="BCTRLSENSOR"/>
</dbReference>
<dbReference type="Gene3D" id="1.10.287.130">
    <property type="match status" value="1"/>
</dbReference>
<dbReference type="SMART" id="SM00388">
    <property type="entry name" value="HisKA"/>
    <property type="match status" value="1"/>
</dbReference>
<dbReference type="InterPro" id="IPR005467">
    <property type="entry name" value="His_kinase_dom"/>
</dbReference>
<proteinExistence type="predicted"/>